<reference evidence="3" key="1">
    <citation type="submission" date="2015-12" db="EMBL/GenBank/DDBJ databases">
        <title>De novo transcriptome assembly of four potential Pierce s Disease insect vectors from Arizona vineyards.</title>
        <authorList>
            <person name="Tassone E.E."/>
        </authorList>
    </citation>
    <scope>NUCLEOTIDE SEQUENCE</scope>
</reference>
<dbReference type="SUPFAM" id="SSF52540">
    <property type="entry name" value="P-loop containing nucleoside triphosphate hydrolases"/>
    <property type="match status" value="1"/>
</dbReference>
<sequence>MQSYALIIRVKYFKILLYKMKRLFISGLYFILCILTSSVTTGLEDDNILPQSYGIFHSLQSVLETLKDVHELFLIPEVKKVYDNQFKTVPSVLPRVGRKAFIVIEGVKGIGKSATSRIFAKMINGTYLRSPLPSLIDIRSSLITQQPRLIRSAFHALNNYVIAEHIKELTKTTAVIMDQYWHGLTAFALAKLAGIPHHLPDKNSNIYCFPGDLLQPDVTYLITVRDEKRLFRLPDTGRPAVSKVFSDTIHKAYLLMREPNLISINGDRSRNDVETDLIHSTLELCSDLL</sequence>
<evidence type="ECO:0000256" key="2">
    <source>
        <dbReference type="ARBA" id="ARBA00022840"/>
    </source>
</evidence>
<protein>
    <recommendedName>
        <fullName evidence="4">Thymidylate kinase-like domain-containing protein</fullName>
    </recommendedName>
</protein>
<dbReference type="PANTHER" id="PTHR10344:SF4">
    <property type="entry name" value="UMP-CMP KINASE 2, MITOCHONDRIAL"/>
    <property type="match status" value="1"/>
</dbReference>
<dbReference type="GO" id="GO:0004798">
    <property type="term" value="F:dTMP kinase activity"/>
    <property type="evidence" value="ECO:0007669"/>
    <property type="project" value="TreeGrafter"/>
</dbReference>
<dbReference type="GO" id="GO:0006233">
    <property type="term" value="P:dTDP biosynthetic process"/>
    <property type="evidence" value="ECO:0007669"/>
    <property type="project" value="TreeGrafter"/>
</dbReference>
<dbReference type="AlphaFoldDB" id="A0A1B6E432"/>
<dbReference type="GO" id="GO:0005739">
    <property type="term" value="C:mitochondrion"/>
    <property type="evidence" value="ECO:0007669"/>
    <property type="project" value="TreeGrafter"/>
</dbReference>
<dbReference type="GO" id="GO:0006235">
    <property type="term" value="P:dTTP biosynthetic process"/>
    <property type="evidence" value="ECO:0007669"/>
    <property type="project" value="TreeGrafter"/>
</dbReference>
<proteinExistence type="predicted"/>
<keyword evidence="2" id="KW-0067">ATP-binding</keyword>
<dbReference type="Gene3D" id="3.40.50.300">
    <property type="entry name" value="P-loop containing nucleotide triphosphate hydrolases"/>
    <property type="match status" value="1"/>
</dbReference>
<name>A0A1B6E432_9HEMI</name>
<dbReference type="GO" id="GO:0004550">
    <property type="term" value="F:nucleoside diphosphate kinase activity"/>
    <property type="evidence" value="ECO:0007669"/>
    <property type="project" value="TreeGrafter"/>
</dbReference>
<dbReference type="InterPro" id="IPR027417">
    <property type="entry name" value="P-loop_NTPase"/>
</dbReference>
<dbReference type="GO" id="GO:0005524">
    <property type="term" value="F:ATP binding"/>
    <property type="evidence" value="ECO:0007669"/>
    <property type="project" value="UniProtKB-KW"/>
</dbReference>
<evidence type="ECO:0000313" key="3">
    <source>
        <dbReference type="EMBL" id="JAS32657.1"/>
    </source>
</evidence>
<dbReference type="EMBL" id="GEDC01004641">
    <property type="protein sequence ID" value="JAS32657.1"/>
    <property type="molecule type" value="Transcribed_RNA"/>
</dbReference>
<dbReference type="PANTHER" id="PTHR10344">
    <property type="entry name" value="THYMIDYLATE KINASE"/>
    <property type="match status" value="1"/>
</dbReference>
<keyword evidence="1" id="KW-0547">Nucleotide-binding</keyword>
<dbReference type="GO" id="GO:0006227">
    <property type="term" value="P:dUDP biosynthetic process"/>
    <property type="evidence" value="ECO:0007669"/>
    <property type="project" value="TreeGrafter"/>
</dbReference>
<gene>
    <name evidence="3" type="ORF">g.2064</name>
</gene>
<evidence type="ECO:0000256" key="1">
    <source>
        <dbReference type="ARBA" id="ARBA00022741"/>
    </source>
</evidence>
<organism evidence="3">
    <name type="scientific">Clastoptera arizonana</name>
    <name type="common">Arizona spittle bug</name>
    <dbReference type="NCBI Taxonomy" id="38151"/>
    <lineage>
        <taxon>Eukaryota</taxon>
        <taxon>Metazoa</taxon>
        <taxon>Ecdysozoa</taxon>
        <taxon>Arthropoda</taxon>
        <taxon>Hexapoda</taxon>
        <taxon>Insecta</taxon>
        <taxon>Pterygota</taxon>
        <taxon>Neoptera</taxon>
        <taxon>Paraneoptera</taxon>
        <taxon>Hemiptera</taxon>
        <taxon>Auchenorrhyncha</taxon>
        <taxon>Cercopoidea</taxon>
        <taxon>Clastopteridae</taxon>
        <taxon>Clastoptera</taxon>
    </lineage>
</organism>
<accession>A0A1B6E432</accession>
<evidence type="ECO:0008006" key="4">
    <source>
        <dbReference type="Google" id="ProtNLM"/>
    </source>
</evidence>